<proteinExistence type="predicted"/>
<evidence type="ECO:0000313" key="1">
    <source>
        <dbReference type="EMBL" id="TGY76461.1"/>
    </source>
</evidence>
<protein>
    <submittedName>
        <fullName evidence="1">UDP-N-acetylmuramate dehydrogenase</fullName>
        <ecNumber evidence="1">1.3.1.98</ecNumber>
    </submittedName>
</protein>
<dbReference type="Proteomes" id="UP000306319">
    <property type="component" value="Unassembled WGS sequence"/>
</dbReference>
<reference evidence="1" key="1">
    <citation type="submission" date="2019-04" db="EMBL/GenBank/DDBJ databases">
        <title>Microbes associate with the intestines of laboratory mice.</title>
        <authorList>
            <person name="Navarre W."/>
            <person name="Wong E."/>
            <person name="Huang K."/>
            <person name="Tropini C."/>
            <person name="Ng K."/>
            <person name="Yu B."/>
        </authorList>
    </citation>
    <scope>NUCLEOTIDE SEQUENCE</scope>
    <source>
        <strain evidence="1">NM04_E33</strain>
    </source>
</reference>
<name>A0AC61RG62_9BACT</name>
<keyword evidence="2" id="KW-1185">Reference proteome</keyword>
<organism evidence="1 2">
    <name type="scientific">Lepagella muris</name>
    <dbReference type="NCBI Taxonomy" id="3032870"/>
    <lineage>
        <taxon>Bacteria</taxon>
        <taxon>Pseudomonadati</taxon>
        <taxon>Bacteroidota</taxon>
        <taxon>Bacteroidia</taxon>
        <taxon>Bacteroidales</taxon>
        <taxon>Muribaculaceae</taxon>
        <taxon>Lepagella</taxon>
    </lineage>
</organism>
<dbReference type="EC" id="1.3.1.98" evidence="1"/>
<gene>
    <name evidence="1" type="primary">murB</name>
    <name evidence="1" type="ORF">E5331_18110</name>
</gene>
<comment type="caution">
    <text evidence="1">The sequence shown here is derived from an EMBL/GenBank/DDBJ whole genome shotgun (WGS) entry which is preliminary data.</text>
</comment>
<keyword evidence="1" id="KW-0560">Oxidoreductase</keyword>
<evidence type="ECO:0000313" key="2">
    <source>
        <dbReference type="Proteomes" id="UP000306319"/>
    </source>
</evidence>
<dbReference type="EMBL" id="SRYB01000040">
    <property type="protein sequence ID" value="TGY76461.1"/>
    <property type="molecule type" value="Genomic_DNA"/>
</dbReference>
<accession>A0AC61RG62</accession>
<sequence>MFEKDKDITAYTTFGVPAKTALFAEYSSVKELMKIYRSEEFRNNEVLHIGGGSNLLFVNDFNGLILHSAIKDLVRYDKDETNAFVIAGAGVKWTDFVDWCTASGLAGLENLAGIPGEVGASAVQNVGAYGVEAKDVIHTVECLDTLSGKQVVLKNEDCRFGYRDSMFKHEGKGRYIVLHVSFRLKKSNIAEHLDYGPLKNLTESLGHTPTIQETAAEIKRIRDAKLPDPAKIGSAGSFFKNPVVSRYFYQEEMLGRNPDIPCYPVDDHRVKVPAGWLIEHAGLKGFRIGGAEVYPKQCLVIANAADASAKDVIDLSHHIINKVRENFGVVLYPEVNFIDTSIDVTILGSGTSKGVPEVACACKVCRSDSKFDKRLRASALVRTHGLELLIDASPDFRQQALRCDLYHVDAVLVTHSHYDHVGGIDDLRPFCADGALPLYVREDVYDDLGRRLDYCFRDHLYPGVPALDRIKIDDRPFFINGLKIIPINVMHGKLPIFGYRIGDFAYITDAKTIPEEELEKLKGLKVLVLNALRPRKHFAHLSFEEALDLIKRIKPEKAYLTHFNHEAGFHKDIERMLPENVHPCFDGLNIRIE</sequence>